<name>A0A1A2V6S8_9MYCO</name>
<dbReference type="InterPro" id="IPR005564">
    <property type="entry name" value="Major_capsid_GpE"/>
</dbReference>
<accession>A0A1A2V6S8</accession>
<gene>
    <name evidence="1" type="ORF">A5726_24885</name>
</gene>
<organism evidence="1 2">
    <name type="scientific">Mycolicibacterium conceptionense</name>
    <dbReference type="NCBI Taxonomy" id="451644"/>
    <lineage>
        <taxon>Bacteria</taxon>
        <taxon>Bacillati</taxon>
        <taxon>Actinomycetota</taxon>
        <taxon>Actinomycetes</taxon>
        <taxon>Mycobacteriales</taxon>
        <taxon>Mycobacteriaceae</taxon>
        <taxon>Mycolicibacterium</taxon>
    </lineage>
</organism>
<sequence length="343" mass="35804">MALWTDLITPAELTGFARAAVEDVERQKATLARWLPNYSVPDVVVRTIVAADGNGALAQYRAFDAETPIGSGGSGTRKVFELLPLGLKERVSEYDQLRARGNDAQAMVLGGVEKAAQRVANAVVDRLEVARGQAIDSGALTINENGVVQTMSFGRPGGNTVTASVLWNAGSGTPKPIDDLIAWCDVFAAGNQGAMPGAIVTSRKVVAALQRSADIRSLAATMAGTPAIVSVDALNAILAGYGLPPIYVYDRKIRGTAVLNVNKVYLLPAPVDPNGQSELGATFYGETLEAGEPEYGIGASDQPGLVVGAWKTKDPIAVWVHSNAIALPVLVNPVASMVATVVS</sequence>
<dbReference type="RefSeq" id="WP_064869534.1">
    <property type="nucleotide sequence ID" value="NZ_LZHX01000087.1"/>
</dbReference>
<evidence type="ECO:0000313" key="1">
    <source>
        <dbReference type="EMBL" id="OBF14400.1"/>
    </source>
</evidence>
<comment type="caution">
    <text evidence="1">The sequence shown here is derived from an EMBL/GenBank/DDBJ whole genome shotgun (WGS) entry which is preliminary data.</text>
</comment>
<reference evidence="1 2" key="1">
    <citation type="submission" date="2016-06" db="EMBL/GenBank/DDBJ databases">
        <authorList>
            <person name="Kjaerup R.B."/>
            <person name="Dalgaard T.S."/>
            <person name="Juul-Madsen H.R."/>
        </authorList>
    </citation>
    <scope>NUCLEOTIDE SEQUENCE [LARGE SCALE GENOMIC DNA]</scope>
    <source>
        <strain evidence="1 2">ACS1953</strain>
    </source>
</reference>
<evidence type="ECO:0008006" key="3">
    <source>
        <dbReference type="Google" id="ProtNLM"/>
    </source>
</evidence>
<dbReference type="EMBL" id="LZHX01000087">
    <property type="protein sequence ID" value="OBF14400.1"/>
    <property type="molecule type" value="Genomic_DNA"/>
</dbReference>
<dbReference type="InterPro" id="IPR053738">
    <property type="entry name" value="Lambda_capsid_assembly"/>
</dbReference>
<dbReference type="Proteomes" id="UP000093779">
    <property type="component" value="Unassembled WGS sequence"/>
</dbReference>
<dbReference type="AlphaFoldDB" id="A0A1A2V6S8"/>
<dbReference type="Gene3D" id="3.90.1690.10">
    <property type="entry name" value="phage-related protein like domain"/>
    <property type="match status" value="1"/>
</dbReference>
<proteinExistence type="predicted"/>
<evidence type="ECO:0000313" key="2">
    <source>
        <dbReference type="Proteomes" id="UP000093779"/>
    </source>
</evidence>
<protein>
    <recommendedName>
        <fullName evidence="3">Major capsid protein E</fullName>
    </recommendedName>
</protein>
<dbReference type="Pfam" id="PF03864">
    <property type="entry name" value="Phage_cap_E"/>
    <property type="match status" value="1"/>
</dbReference>